<reference evidence="1" key="1">
    <citation type="submission" date="2022-08" db="EMBL/GenBank/DDBJ databases">
        <authorList>
            <person name="Vandamme P."/>
            <person name="Hettiarachchi A."/>
            <person name="Peeters C."/>
            <person name="Cnockaert M."/>
            <person name="Carlier A."/>
        </authorList>
    </citation>
    <scope>NUCLEOTIDE SEQUENCE</scope>
    <source>
        <strain evidence="1">LMG 31809</strain>
    </source>
</reference>
<dbReference type="RefSeq" id="WP_274944457.1">
    <property type="nucleotide sequence ID" value="NZ_JANWOI010000004.1"/>
</dbReference>
<dbReference type="Pfam" id="PF01244">
    <property type="entry name" value="Peptidase_M19"/>
    <property type="match status" value="1"/>
</dbReference>
<dbReference type="AlphaFoldDB" id="A0A9X3TZC1"/>
<comment type="caution">
    <text evidence="1">The sequence shown here is derived from an EMBL/GenBank/DDBJ whole genome shotgun (WGS) entry which is preliminary data.</text>
</comment>
<dbReference type="GO" id="GO:0006508">
    <property type="term" value="P:proteolysis"/>
    <property type="evidence" value="ECO:0007669"/>
    <property type="project" value="InterPro"/>
</dbReference>
<dbReference type="EMBL" id="JANWOI010000004">
    <property type="protein sequence ID" value="MDA5194751.1"/>
    <property type="molecule type" value="Genomic_DNA"/>
</dbReference>
<evidence type="ECO:0000313" key="1">
    <source>
        <dbReference type="EMBL" id="MDA5194751.1"/>
    </source>
</evidence>
<dbReference type="PROSITE" id="PS51365">
    <property type="entry name" value="RENAL_DIPEPTIDASE_2"/>
    <property type="match status" value="1"/>
</dbReference>
<proteinExistence type="predicted"/>
<dbReference type="SUPFAM" id="SSF51556">
    <property type="entry name" value="Metallo-dependent hydrolases"/>
    <property type="match status" value="1"/>
</dbReference>
<reference evidence="1" key="2">
    <citation type="journal article" date="2023" name="Syst. Appl. Microbiol.">
        <title>Govania unica gen. nov., sp. nov., a rare biosphere bacterium that represents a novel family in the class Alphaproteobacteria.</title>
        <authorList>
            <person name="Vandamme P."/>
            <person name="Peeters C."/>
            <person name="Hettiarachchi A."/>
            <person name="Cnockaert M."/>
            <person name="Carlier A."/>
        </authorList>
    </citation>
    <scope>NUCLEOTIDE SEQUENCE</scope>
    <source>
        <strain evidence="1">LMG 31809</strain>
    </source>
</reference>
<dbReference type="Gene3D" id="3.20.20.140">
    <property type="entry name" value="Metal-dependent hydrolases"/>
    <property type="match status" value="1"/>
</dbReference>
<evidence type="ECO:0000313" key="2">
    <source>
        <dbReference type="Proteomes" id="UP001141619"/>
    </source>
</evidence>
<dbReference type="InterPro" id="IPR008257">
    <property type="entry name" value="Pept_M19"/>
</dbReference>
<dbReference type="InterPro" id="IPR032466">
    <property type="entry name" value="Metal_Hydrolase"/>
</dbReference>
<keyword evidence="2" id="KW-1185">Reference proteome</keyword>
<sequence>MTSALSETAGEAFGRGRSLLRDSIVWDNHACMPMRPDQSFLGDIERCRDAGVNVVTLNIGFGSMGFEDHARIIAAQRNWYARQPDKYALVRTAADIKAAKAAGKLSILFDIEGIRAVEDDLSFIQLFYDLGVRWMLIAYNKANKAGGGCQDAEDPGLSDFGRDAVQEMERVGMLPCISHTGLRTSRDVLEMARGPVILSHSNPRALVDHPRNVPDDILTAVAASGGVIGINGIGRFLGDMDVSAANFVRHVDYVAKLVGPRHVGISLDYTFDMSELTDYVTAHPELFPPELGYDGTFKYVTPEQFPEIAEILLDRGYSADEASGILGGNWLRLAETVWK</sequence>
<organism evidence="1 2">
    <name type="scientific">Govanella unica</name>
    <dbReference type="NCBI Taxonomy" id="2975056"/>
    <lineage>
        <taxon>Bacteria</taxon>
        <taxon>Pseudomonadati</taxon>
        <taxon>Pseudomonadota</taxon>
        <taxon>Alphaproteobacteria</taxon>
        <taxon>Emcibacterales</taxon>
        <taxon>Govanellaceae</taxon>
        <taxon>Govanella</taxon>
    </lineage>
</organism>
<dbReference type="PANTHER" id="PTHR10443:SF12">
    <property type="entry name" value="DIPEPTIDASE"/>
    <property type="match status" value="1"/>
</dbReference>
<dbReference type="Proteomes" id="UP001141619">
    <property type="component" value="Unassembled WGS sequence"/>
</dbReference>
<accession>A0A9X3TZC1</accession>
<dbReference type="PANTHER" id="PTHR10443">
    <property type="entry name" value="MICROSOMAL DIPEPTIDASE"/>
    <property type="match status" value="1"/>
</dbReference>
<protein>
    <submittedName>
        <fullName evidence="1">Dipeptidase</fullName>
    </submittedName>
</protein>
<gene>
    <name evidence="1" type="ORF">NYP16_12390</name>
</gene>
<dbReference type="GO" id="GO:0070573">
    <property type="term" value="F:metallodipeptidase activity"/>
    <property type="evidence" value="ECO:0007669"/>
    <property type="project" value="InterPro"/>
</dbReference>
<name>A0A9X3TZC1_9PROT</name>